<dbReference type="GO" id="GO:0005739">
    <property type="term" value="C:mitochondrion"/>
    <property type="evidence" value="ECO:0007669"/>
    <property type="project" value="TreeGrafter"/>
</dbReference>
<dbReference type="AlphaFoldDB" id="A0A9C7PYV3"/>
<dbReference type="InterPro" id="IPR006195">
    <property type="entry name" value="aa-tRNA-synth_II"/>
</dbReference>
<keyword evidence="3" id="KW-0436">Ligase</keyword>
<dbReference type="HAMAP" id="MF_00534">
    <property type="entry name" value="Asn_tRNA_synth"/>
    <property type="match status" value="1"/>
</dbReference>
<keyword evidence="6" id="KW-0648">Protein biosynthesis</keyword>
<organism evidence="9 10">
    <name type="scientific">Galdieria partita</name>
    <dbReference type="NCBI Taxonomy" id="83374"/>
    <lineage>
        <taxon>Eukaryota</taxon>
        <taxon>Rhodophyta</taxon>
        <taxon>Bangiophyceae</taxon>
        <taxon>Galdieriales</taxon>
        <taxon>Galdieriaceae</taxon>
        <taxon>Galdieria</taxon>
    </lineage>
</organism>
<dbReference type="PROSITE" id="PS50862">
    <property type="entry name" value="AA_TRNA_LIGASE_II"/>
    <property type="match status" value="1"/>
</dbReference>
<dbReference type="GO" id="GO:0005524">
    <property type="term" value="F:ATP binding"/>
    <property type="evidence" value="ECO:0007669"/>
    <property type="project" value="UniProtKB-KW"/>
</dbReference>
<dbReference type="Gene3D" id="3.30.930.10">
    <property type="entry name" value="Bira Bifunctional Protein, Domain 2"/>
    <property type="match status" value="1"/>
</dbReference>
<dbReference type="NCBIfam" id="NF003037">
    <property type="entry name" value="PRK03932.1"/>
    <property type="match status" value="1"/>
</dbReference>
<gene>
    <name evidence="9" type="ORF">GpartN1_g3818.t1</name>
</gene>
<dbReference type="InterPro" id="IPR004522">
    <property type="entry name" value="Asn-tRNA-ligase"/>
</dbReference>
<dbReference type="CDD" id="cd00776">
    <property type="entry name" value="AsxRS_core"/>
    <property type="match status" value="1"/>
</dbReference>
<reference evidence="9" key="1">
    <citation type="journal article" date="2022" name="Proc. Natl. Acad. Sci. U.S.A.">
        <title>Life cycle and functional genomics of the unicellular red alga Galdieria for elucidating algal and plant evolution and industrial use.</title>
        <authorList>
            <person name="Hirooka S."/>
            <person name="Itabashi T."/>
            <person name="Ichinose T.M."/>
            <person name="Onuma R."/>
            <person name="Fujiwara T."/>
            <person name="Yamashita S."/>
            <person name="Jong L.W."/>
            <person name="Tomita R."/>
            <person name="Iwane A.H."/>
            <person name="Miyagishima S.Y."/>
        </authorList>
    </citation>
    <scope>NUCLEOTIDE SEQUENCE</scope>
    <source>
        <strain evidence="9">NBRC 102759</strain>
    </source>
</reference>
<evidence type="ECO:0000256" key="3">
    <source>
        <dbReference type="ARBA" id="ARBA00022598"/>
    </source>
</evidence>
<dbReference type="Pfam" id="PF00152">
    <property type="entry name" value="tRNA-synt_2"/>
    <property type="match status" value="1"/>
</dbReference>
<dbReference type="SUPFAM" id="SSF50249">
    <property type="entry name" value="Nucleic acid-binding proteins"/>
    <property type="match status" value="1"/>
</dbReference>
<name>A0A9C7PYV3_9RHOD</name>
<dbReference type="Proteomes" id="UP001061958">
    <property type="component" value="Unassembled WGS sequence"/>
</dbReference>
<dbReference type="GO" id="GO:0004816">
    <property type="term" value="F:asparagine-tRNA ligase activity"/>
    <property type="evidence" value="ECO:0007669"/>
    <property type="project" value="UniProtKB-EC"/>
</dbReference>
<dbReference type="EC" id="6.1.1.22" evidence="2"/>
<dbReference type="InterPro" id="IPR002312">
    <property type="entry name" value="Asp/Asn-tRNA-synth_IIb"/>
</dbReference>
<dbReference type="GO" id="GO:0003676">
    <property type="term" value="F:nucleic acid binding"/>
    <property type="evidence" value="ECO:0007669"/>
    <property type="project" value="InterPro"/>
</dbReference>
<dbReference type="GO" id="GO:0006421">
    <property type="term" value="P:asparaginyl-tRNA aminoacylation"/>
    <property type="evidence" value="ECO:0007669"/>
    <property type="project" value="InterPro"/>
</dbReference>
<dbReference type="InterPro" id="IPR045864">
    <property type="entry name" value="aa-tRNA-synth_II/BPL/LPL"/>
</dbReference>
<dbReference type="OrthoDB" id="1931232at2759"/>
<accession>A0A9C7PYV3</accession>
<dbReference type="EMBL" id="BQMJ01000029">
    <property type="protein sequence ID" value="GJQ12027.1"/>
    <property type="molecule type" value="Genomic_DNA"/>
</dbReference>
<keyword evidence="7" id="KW-0030">Aminoacyl-tRNA synthetase</keyword>
<feature type="domain" description="Aminoacyl-transfer RNA synthetases class-II family profile" evidence="8">
    <location>
        <begin position="257"/>
        <end position="561"/>
    </location>
</feature>
<dbReference type="SUPFAM" id="SSF55681">
    <property type="entry name" value="Class II aaRS and biotin synthetases"/>
    <property type="match status" value="1"/>
</dbReference>
<dbReference type="FunFam" id="3.30.930.10:FF:000016">
    <property type="entry name" value="Asparagine--tRNA ligase"/>
    <property type="match status" value="1"/>
</dbReference>
<protein>
    <recommendedName>
        <fullName evidence="2">asparagine--tRNA ligase</fullName>
        <ecNumber evidence="2">6.1.1.22</ecNumber>
    </recommendedName>
</protein>
<evidence type="ECO:0000256" key="6">
    <source>
        <dbReference type="ARBA" id="ARBA00022917"/>
    </source>
</evidence>
<evidence type="ECO:0000313" key="10">
    <source>
        <dbReference type="Proteomes" id="UP001061958"/>
    </source>
</evidence>
<evidence type="ECO:0000259" key="8">
    <source>
        <dbReference type="PROSITE" id="PS50862"/>
    </source>
</evidence>
<comment type="similarity">
    <text evidence="1">Belongs to the class-II aminoacyl-tRNA synthetase family.</text>
</comment>
<evidence type="ECO:0000256" key="7">
    <source>
        <dbReference type="ARBA" id="ARBA00023146"/>
    </source>
</evidence>
<dbReference type="PANTHER" id="PTHR22594">
    <property type="entry name" value="ASPARTYL/LYSYL-TRNA SYNTHETASE"/>
    <property type="match status" value="1"/>
</dbReference>
<dbReference type="CDD" id="cd04318">
    <property type="entry name" value="EcAsnRS_like_N"/>
    <property type="match status" value="1"/>
</dbReference>
<dbReference type="NCBIfam" id="TIGR00457">
    <property type="entry name" value="asnS"/>
    <property type="match status" value="1"/>
</dbReference>
<dbReference type="PANTHER" id="PTHR22594:SF34">
    <property type="entry name" value="ASPARAGINE--TRNA LIGASE, MITOCHONDRIAL-RELATED"/>
    <property type="match status" value="1"/>
</dbReference>
<evidence type="ECO:0000256" key="4">
    <source>
        <dbReference type="ARBA" id="ARBA00022741"/>
    </source>
</evidence>
<dbReference type="PRINTS" id="PR01042">
    <property type="entry name" value="TRNASYNTHASP"/>
</dbReference>
<evidence type="ECO:0000256" key="2">
    <source>
        <dbReference type="ARBA" id="ARBA00012816"/>
    </source>
</evidence>
<keyword evidence="5" id="KW-0067">ATP-binding</keyword>
<sequence>MTVCSYVVLCASSTLRCCKSFQNRSFHTSPELLHCWNRTHLDVFHSLLLVKPFTRQRYRLSRPMSSPRTIFGGERSYKCCTTTEEEQNKVQQLSLSSKNESFKDWTTRDSTKVRIKTILEQGETMLDKNVTIQGWIRSIRDQKKFAFLVVNDGSCLSGLQVFVENTVQSYEKVKSLLTGSSVSVRGKLVHSIGKGQLFELQAKEVLIFGDCDASYPLQKKRHSFEYLRKIAHLRPRTNTFGAVMRVRSMLAFATHCFFQENGFVYIHSPIITSSDCEGAGEMFRVLTEPTENSKYSQGEGAKDFFGVPTFLTVSGQLSAEAYSCALRDVYTFGPAFRAEYSHTTRHLSEFWMVEPEMAFANLQDDMTNAESYVKFVIQYILEKCKGDIDFFDRFIESGLTSKLYKYVEKPFARISYSEAVDILKKSGKSFQFPVSWGEDLATEHERYLAEEYFGHPVFVYNYPAAIKAFYMRNNDHDSGKTVAAMDLLVPRIGELIGGSEREDRLDVLEQKLHELGLEAENYWWYLDLRRFGSVPHAGYGLGFERLVQFVTGMENIRDVIPFPRFPGSAEF</sequence>
<dbReference type="Pfam" id="PF01336">
    <property type="entry name" value="tRNA_anti-codon"/>
    <property type="match status" value="1"/>
</dbReference>
<keyword evidence="4" id="KW-0547">Nucleotide-binding</keyword>
<keyword evidence="10" id="KW-1185">Reference proteome</keyword>
<evidence type="ECO:0000313" key="9">
    <source>
        <dbReference type="EMBL" id="GJQ12027.1"/>
    </source>
</evidence>
<proteinExistence type="inferred from homology"/>
<dbReference type="InterPro" id="IPR004364">
    <property type="entry name" value="Aa-tRNA-synt_II"/>
</dbReference>
<evidence type="ECO:0000256" key="1">
    <source>
        <dbReference type="ARBA" id="ARBA00008226"/>
    </source>
</evidence>
<dbReference type="InterPro" id="IPR004365">
    <property type="entry name" value="NA-bd_OB_tRNA"/>
</dbReference>
<dbReference type="Gene3D" id="2.40.50.140">
    <property type="entry name" value="Nucleic acid-binding proteins"/>
    <property type="match status" value="1"/>
</dbReference>
<dbReference type="InterPro" id="IPR012340">
    <property type="entry name" value="NA-bd_OB-fold"/>
</dbReference>
<comment type="caution">
    <text evidence="9">The sequence shown here is derived from an EMBL/GenBank/DDBJ whole genome shotgun (WGS) entry which is preliminary data.</text>
</comment>
<reference evidence="9" key="2">
    <citation type="submission" date="2022-01" db="EMBL/GenBank/DDBJ databases">
        <authorList>
            <person name="Hirooka S."/>
            <person name="Miyagishima S.Y."/>
        </authorList>
    </citation>
    <scope>NUCLEOTIDE SEQUENCE</scope>
    <source>
        <strain evidence="9">NBRC 102759</strain>
    </source>
</reference>
<evidence type="ECO:0000256" key="5">
    <source>
        <dbReference type="ARBA" id="ARBA00022840"/>
    </source>
</evidence>